<accession>A0A150GNM8</accession>
<dbReference type="STRING" id="33097.A0A150GNM8"/>
<dbReference type="PANTHER" id="PTHR34859">
    <property type="entry name" value="UNNAMED PRODUCT"/>
    <property type="match status" value="1"/>
</dbReference>
<keyword evidence="2" id="KW-1185">Reference proteome</keyword>
<sequence length="2100" mass="220204">MLTWDGFSAVVGYDGGYQWFIDSSSTDLLSEWKATVATALRADAPWLSQLVKAPDDTSSWLFVATVTRLGSGDFAFDVTTRKALYLLSDLSAQLQIASTGITLPKIEPVDDAPTRLVNLVTDAAGSLTQLSVGLAGDWTIASIAQRLGMSWSMPPDVITISEPHIVVARTAGATVVQIRVRATVPTLDIKNVQATIVVKGVQFGLLRFDPAASFAGGLLSISNLSVAAYSNSVLQFQGSISFLGIPLSGGVNMTSRALASIGSGLSLSVSAPNVNLTEALLDYRMWDAAPDLVLRKIAETAFANLQLSSSGGSYYGVAGPNANASLFFGLDGYGLRYIRLSVTGRCLSLSQLAKEMAFGFDLPSDTVASLCDPSVELVPYYIGAPNFAWTDGRLFQPSGTVRFGMSLPDLSPDVATAALTFKGSTGESPASFSVKLLSPISVLNNWAAVKDVALTLVPDSGFTVNATISVPELGLVDASCWAEYTDPTRTFLFKFAGLPKLVNGLVAIDSLALKVPRGSQYAEGSARGSIAGFTGAVTFNLSRPSVATLKPTMSLSFALPNITLGPLVTALLPGVALNQFLPSSFTGAQFPQVQISAPNTTVGVHRLQAGPTSNGVTADVVFDSTGPLLASLGLDKGMDLAALLADVGIPLPVDTNGMISVSNAALTVVSNRTGYNLTEVAGRPVKPPGAYLVLTVSIPALEISSLASEIQTRDAQGRLQPTVVLTLNQTVSVAGGLLVLSGVSITAVQGTGLLTRANASFFGITFGANLTLTKPPVGGVSLAGTLRTFNVSLLDAVKHPRMWTSPPALVTTKLTDVVFPVVSVDVRQGAYYISAGPVGGTSLSIILDARGLRHIRIGMAADYCPGLGQLWSDIGVSLSLPDGLTMSACGPALEYTPYYAGAANFVTSSNTTLVPGGTVSAAISIPGISINKAPAKFVYTDASGQAPAEYRIQVTGAASIFSEYIVLKGVGFTIPRGASYFAGTANASFLGSVGSASFNVTRPAGVGLDAAASSKVSLSITLPNVKIGELFATIFAGSPRGNEFISDIFSFVADALLRDVRLSTVDLDSGLFRLQAGPLAISGITHDYTVDKSGIAFGTLGLDQNLDIVAALSAFGVQLPADIVNGILTMSKPSLSFISNRTDVNITGINPSFGKPPGVYLNFGLRLPLLDKQTFLCEVLIKDASGNKMTNIVFQMNQAIALAGGLFRFESMNLTAIKGFGLQSLGSARFLGVPLSSNINITTIGGRSGLNFFLNGSDANLGTAIKDARMWPAAPTFVTRKLSEITFQSFGIMSEMRGDVATVSSSDDLYFYGYARPKSGPGANAAIAMDTTTGLRYIKIDLDGLCLALGLLLNDMGLGANVPDNVFTLCSPYVQFVPFYPGKPNLFLSNGTELIPSGELGFTLSIPDIGVNGVRSRLYFAGATGQSPATYVMQVIGSIPTFNNWATLKDLSITLASGVGFESSVLITVPDLRLRDAICTLSYSIDTGVYVFQVSGIGAILYGALKLQAISLAIPRKGTFIAGKATASVASYSATAGFNFTVPSDNTTKSVLSLFVSFPSASVGTVLGAVGPSVADLLPGFIKNVELPSLLIAASTAYGGLFSIQAGPTSAGLAADLLFDSRGVVKASLTMEASLDIGSALKQIANGVSLPFDVSDILTIRNPSVYVVSSRAASLGVDTGTAGMFLEFGLSIPLLMSGSSLPAVMQVFDGNRKLVPSFTLSWRGSYSPVQYVTLNGASVVLAAGKGLLVVADRASKDRGAKSLTLKAEARKVSAADTLQTLFPATPEFIIMMLKPAKMSRLIVTWDGDFNVTGSPDLSGVPGLSDILDFLGFSGDDIKLTPKLGSLQIVIEKTWVFNIGEPFVGPSYLSFGFGFSLDGANFQFFCSAQFRATMRMPIFEPDYVGFLMGAKVQYDTLAPPPGISFILTAYATSTIQIKGFPFIVIDYIGGSIGLAPIVNIPWVILTYIEFAAKGSILDTKVDIAVVFDRPKMQFGIRLAVENFDLQRMLNQLSVPADLGPYQIQVYRVKVSFARQTLQLTVGEPIPMGLYLDGNMTFMSIKFAFKVAVDTDGLILRAQVSGVQDAQIVKDAIVAAQAVVDA</sequence>
<dbReference type="PANTHER" id="PTHR34859:SF2">
    <property type="entry name" value="LYSM DOMAIN-CONTAINING PROTEIN"/>
    <property type="match status" value="1"/>
</dbReference>
<dbReference type="OrthoDB" id="10650193at2759"/>
<name>A0A150GNM8_GONPE</name>
<comment type="caution">
    <text evidence="1">The sequence shown here is derived from an EMBL/GenBank/DDBJ whole genome shotgun (WGS) entry which is preliminary data.</text>
</comment>
<dbReference type="Proteomes" id="UP000075714">
    <property type="component" value="Unassembled WGS sequence"/>
</dbReference>
<evidence type="ECO:0000313" key="2">
    <source>
        <dbReference type="Proteomes" id="UP000075714"/>
    </source>
</evidence>
<organism evidence="1 2">
    <name type="scientific">Gonium pectorale</name>
    <name type="common">Green alga</name>
    <dbReference type="NCBI Taxonomy" id="33097"/>
    <lineage>
        <taxon>Eukaryota</taxon>
        <taxon>Viridiplantae</taxon>
        <taxon>Chlorophyta</taxon>
        <taxon>core chlorophytes</taxon>
        <taxon>Chlorophyceae</taxon>
        <taxon>CS clade</taxon>
        <taxon>Chlamydomonadales</taxon>
        <taxon>Volvocaceae</taxon>
        <taxon>Gonium</taxon>
    </lineage>
</organism>
<evidence type="ECO:0000313" key="1">
    <source>
        <dbReference type="EMBL" id="KXZ51417.1"/>
    </source>
</evidence>
<proteinExistence type="predicted"/>
<dbReference type="EMBL" id="LSYV01000013">
    <property type="protein sequence ID" value="KXZ51417.1"/>
    <property type="molecule type" value="Genomic_DNA"/>
</dbReference>
<reference evidence="2" key="1">
    <citation type="journal article" date="2016" name="Nat. Commun.">
        <title>The Gonium pectorale genome demonstrates co-option of cell cycle regulation during the evolution of multicellularity.</title>
        <authorList>
            <person name="Hanschen E.R."/>
            <person name="Marriage T.N."/>
            <person name="Ferris P.J."/>
            <person name="Hamaji T."/>
            <person name="Toyoda A."/>
            <person name="Fujiyama A."/>
            <person name="Neme R."/>
            <person name="Noguchi H."/>
            <person name="Minakuchi Y."/>
            <person name="Suzuki M."/>
            <person name="Kawai-Toyooka H."/>
            <person name="Smith D.R."/>
            <person name="Sparks H."/>
            <person name="Anderson J."/>
            <person name="Bakaric R."/>
            <person name="Luria V."/>
            <person name="Karger A."/>
            <person name="Kirschner M.W."/>
            <person name="Durand P.M."/>
            <person name="Michod R.E."/>
            <person name="Nozaki H."/>
            <person name="Olson B.J."/>
        </authorList>
    </citation>
    <scope>NUCLEOTIDE SEQUENCE [LARGE SCALE GENOMIC DNA]</scope>
    <source>
        <strain evidence="2">NIES-2863</strain>
    </source>
</reference>
<protein>
    <submittedName>
        <fullName evidence="1">Uncharacterized protein</fullName>
    </submittedName>
</protein>
<gene>
    <name evidence="1" type="ORF">GPECTOR_12g379</name>
</gene>